<dbReference type="Pfam" id="PF01510">
    <property type="entry name" value="Amidase_2"/>
    <property type="match status" value="1"/>
</dbReference>
<reference evidence="2 3" key="1">
    <citation type="journal article" date="2016" name="Nat. Commun.">
        <title>Thousands of microbial genomes shed light on interconnected biogeochemical processes in an aquifer system.</title>
        <authorList>
            <person name="Anantharaman K."/>
            <person name="Brown C.T."/>
            <person name="Hug L.A."/>
            <person name="Sharon I."/>
            <person name="Castelle C.J."/>
            <person name="Probst A.J."/>
            <person name="Thomas B.C."/>
            <person name="Singh A."/>
            <person name="Wilkins M.J."/>
            <person name="Karaoz U."/>
            <person name="Brodie E.L."/>
            <person name="Williams K.H."/>
            <person name="Hubbard S.S."/>
            <person name="Banfield J.F."/>
        </authorList>
    </citation>
    <scope>NUCLEOTIDE SEQUENCE [LARGE SCALE GENOMIC DNA]</scope>
</reference>
<name>A0A1F6V226_9BACT</name>
<dbReference type="InterPro" id="IPR036505">
    <property type="entry name" value="Amidase/PGRP_sf"/>
</dbReference>
<accession>A0A1F6V226</accession>
<dbReference type="EMBL" id="MFTO01000014">
    <property type="protein sequence ID" value="OGI63665.1"/>
    <property type="molecule type" value="Genomic_DNA"/>
</dbReference>
<dbReference type="CDD" id="cd06583">
    <property type="entry name" value="PGRP"/>
    <property type="match status" value="1"/>
</dbReference>
<proteinExistence type="predicted"/>
<dbReference type="GO" id="GO:0009253">
    <property type="term" value="P:peptidoglycan catabolic process"/>
    <property type="evidence" value="ECO:0007669"/>
    <property type="project" value="InterPro"/>
</dbReference>
<comment type="caution">
    <text evidence="2">The sequence shown here is derived from an EMBL/GenBank/DDBJ whole genome shotgun (WGS) entry which is preliminary data.</text>
</comment>
<dbReference type="AlphaFoldDB" id="A0A1F6V226"/>
<sequence length="300" mass="34688">MENLIRIAFFLVLVFAPRKGGDDFESLCAFEYINPEPVSSSINSREDWDDNVRLLAQYQKLLGESIRYIVLEKERKRIVGDISYLDAFGICEDGLDFVYRGGSIVIHHTEFFRKGDVCEQSWFIRDGQIVAKRYKFNDCAYHFAIGEDEAITELRPLTHMGTHAGKLKECRASKRLIIELPEKVGEEYWRKLDEIVELMKIDPDFGAIGIVLIGNYNLEAPSQETLIALMDLVIWLMYKFDIPLENIKLHEGIRHSMTEAGYTPTGSPKTCPGYYFPDEKCVQEMTLGRMKELHYIADWY</sequence>
<dbReference type="GO" id="GO:0008745">
    <property type="term" value="F:N-acetylmuramoyl-L-alanine amidase activity"/>
    <property type="evidence" value="ECO:0007669"/>
    <property type="project" value="InterPro"/>
</dbReference>
<dbReference type="Proteomes" id="UP000178985">
    <property type="component" value="Unassembled WGS sequence"/>
</dbReference>
<feature type="domain" description="N-acetylmuramoyl-L-alanine amidase" evidence="1">
    <location>
        <begin position="104"/>
        <end position="273"/>
    </location>
</feature>
<organism evidence="2 3">
    <name type="scientific">Candidatus Nomurabacteria bacterium RIFCSPHIGHO2_01_FULL_40_20</name>
    <dbReference type="NCBI Taxonomy" id="1801738"/>
    <lineage>
        <taxon>Bacteria</taxon>
        <taxon>Candidatus Nomuraibacteriota</taxon>
    </lineage>
</organism>
<dbReference type="SUPFAM" id="SSF55846">
    <property type="entry name" value="N-acetylmuramoyl-L-alanine amidase-like"/>
    <property type="match status" value="1"/>
</dbReference>
<dbReference type="InterPro" id="IPR002502">
    <property type="entry name" value="Amidase_domain"/>
</dbReference>
<protein>
    <recommendedName>
        <fullName evidence="1">N-acetylmuramoyl-L-alanine amidase domain-containing protein</fullName>
    </recommendedName>
</protein>
<dbReference type="Gene3D" id="3.40.80.10">
    <property type="entry name" value="Peptidoglycan recognition protein-like"/>
    <property type="match status" value="1"/>
</dbReference>
<evidence type="ECO:0000313" key="3">
    <source>
        <dbReference type="Proteomes" id="UP000178985"/>
    </source>
</evidence>
<gene>
    <name evidence="2" type="ORF">A2733_00145</name>
</gene>
<evidence type="ECO:0000259" key="1">
    <source>
        <dbReference type="Pfam" id="PF01510"/>
    </source>
</evidence>
<evidence type="ECO:0000313" key="2">
    <source>
        <dbReference type="EMBL" id="OGI63665.1"/>
    </source>
</evidence>